<keyword evidence="2" id="KW-1185">Reference proteome</keyword>
<gene>
    <name evidence="1" type="ORF">Glove_13g103</name>
</gene>
<name>A0A397JXP4_9GLOM</name>
<dbReference type="EMBL" id="PQFF01000011">
    <property type="protein sequence ID" value="RHZ89643.1"/>
    <property type="molecule type" value="Genomic_DNA"/>
</dbReference>
<reference evidence="1 2" key="1">
    <citation type="submission" date="2018-08" db="EMBL/GenBank/DDBJ databases">
        <title>Genome and evolution of the arbuscular mycorrhizal fungus Diversispora epigaea (formerly Glomus versiforme) and its bacterial endosymbionts.</title>
        <authorList>
            <person name="Sun X."/>
            <person name="Fei Z."/>
            <person name="Harrison M."/>
        </authorList>
    </citation>
    <scope>NUCLEOTIDE SEQUENCE [LARGE SCALE GENOMIC DNA]</scope>
    <source>
        <strain evidence="1 2">IT104</strain>
    </source>
</reference>
<sequence>MNQEFQYYQMVQKDVKYLYGGIFNSRGERIQLCDDNLDELCLENFERLREIMSAIIYKAIEELTKCIELLSQEVSRLQELYAYRDLS</sequence>
<organism evidence="1 2">
    <name type="scientific">Diversispora epigaea</name>
    <dbReference type="NCBI Taxonomy" id="1348612"/>
    <lineage>
        <taxon>Eukaryota</taxon>
        <taxon>Fungi</taxon>
        <taxon>Fungi incertae sedis</taxon>
        <taxon>Mucoromycota</taxon>
        <taxon>Glomeromycotina</taxon>
        <taxon>Glomeromycetes</taxon>
        <taxon>Diversisporales</taxon>
        <taxon>Diversisporaceae</taxon>
        <taxon>Diversispora</taxon>
    </lineage>
</organism>
<evidence type="ECO:0000313" key="2">
    <source>
        <dbReference type="Proteomes" id="UP000266861"/>
    </source>
</evidence>
<evidence type="ECO:0000313" key="1">
    <source>
        <dbReference type="EMBL" id="RHZ89643.1"/>
    </source>
</evidence>
<dbReference type="AlphaFoldDB" id="A0A397JXP4"/>
<dbReference type="OrthoDB" id="642895at2759"/>
<protein>
    <submittedName>
        <fullName evidence="1">Uncharacterized protein</fullName>
    </submittedName>
</protein>
<accession>A0A397JXP4</accession>
<dbReference type="Proteomes" id="UP000266861">
    <property type="component" value="Unassembled WGS sequence"/>
</dbReference>
<proteinExistence type="predicted"/>
<comment type="caution">
    <text evidence="1">The sequence shown here is derived from an EMBL/GenBank/DDBJ whole genome shotgun (WGS) entry which is preliminary data.</text>
</comment>